<dbReference type="Pfam" id="PF22936">
    <property type="entry name" value="Pol_BBD"/>
    <property type="match status" value="1"/>
</dbReference>
<dbReference type="Pfam" id="PF00098">
    <property type="entry name" value="zf-CCHC"/>
    <property type="match status" value="1"/>
</dbReference>
<dbReference type="GO" id="GO:0008270">
    <property type="term" value="F:zinc ion binding"/>
    <property type="evidence" value="ECO:0007669"/>
    <property type="project" value="UniProtKB-KW"/>
</dbReference>
<dbReference type="Gene3D" id="4.10.60.10">
    <property type="entry name" value="Zinc finger, CCHC-type"/>
    <property type="match status" value="1"/>
</dbReference>
<organism evidence="4 5">
    <name type="scientific">Saponaria officinalis</name>
    <name type="common">Common soapwort</name>
    <name type="synonym">Lychnis saponaria</name>
    <dbReference type="NCBI Taxonomy" id="3572"/>
    <lineage>
        <taxon>Eukaryota</taxon>
        <taxon>Viridiplantae</taxon>
        <taxon>Streptophyta</taxon>
        <taxon>Embryophyta</taxon>
        <taxon>Tracheophyta</taxon>
        <taxon>Spermatophyta</taxon>
        <taxon>Magnoliopsida</taxon>
        <taxon>eudicotyledons</taxon>
        <taxon>Gunneridae</taxon>
        <taxon>Pentapetalae</taxon>
        <taxon>Caryophyllales</taxon>
        <taxon>Caryophyllaceae</taxon>
        <taxon>Caryophylleae</taxon>
        <taxon>Saponaria</taxon>
    </lineage>
</organism>
<keyword evidence="1" id="KW-0863">Zinc-finger</keyword>
<feature type="compositionally biased region" description="Basic and acidic residues" evidence="2">
    <location>
        <begin position="28"/>
        <end position="44"/>
    </location>
</feature>
<dbReference type="PROSITE" id="PS50158">
    <property type="entry name" value="ZF_CCHC"/>
    <property type="match status" value="1"/>
</dbReference>
<gene>
    <name evidence="4" type="ORF">RND81_03G064900</name>
</gene>
<dbReference type="EMBL" id="JBDFQZ010000003">
    <property type="protein sequence ID" value="KAK9740844.1"/>
    <property type="molecule type" value="Genomic_DNA"/>
</dbReference>
<dbReference type="PANTHER" id="PTHR47592">
    <property type="entry name" value="PBF68 PROTEIN"/>
    <property type="match status" value="1"/>
</dbReference>
<keyword evidence="1" id="KW-0862">Zinc</keyword>
<sequence>MDQAQAALLSFNARKKDKAGLRSDDFIGVARDGRGRSSNRDSGSKHGRSRSRFTSRNSEVKCFQCGDLGHIRRNCPRKYADDKDKGDTNLASGEGSIDCFLIEEGGLLAATEKYDASSKKEWELDCDCVNHVCARKDAFGELQGSVTGKLNLADSTVDVMGGVVKNKTSCGVVHTLDGVAYVLKLRQNLISFTQLDSQGYECETHGGAVEVTKGKRVLVKGELCRGYRLDGYAVKTSKGNWEWERRRRVSFAGEATECFQAAHGGKGKILAGKVEGWRSLSRVI</sequence>
<dbReference type="GO" id="GO:0003676">
    <property type="term" value="F:nucleic acid binding"/>
    <property type="evidence" value="ECO:0007669"/>
    <property type="project" value="InterPro"/>
</dbReference>
<dbReference type="AlphaFoldDB" id="A0AAW1LYQ5"/>
<keyword evidence="1" id="KW-0479">Metal-binding</keyword>
<dbReference type="InterPro" id="IPR054722">
    <property type="entry name" value="PolX-like_BBD"/>
</dbReference>
<dbReference type="SUPFAM" id="SSF57756">
    <property type="entry name" value="Retrovirus zinc finger-like domains"/>
    <property type="match status" value="1"/>
</dbReference>
<proteinExistence type="predicted"/>
<comment type="caution">
    <text evidence="4">The sequence shown here is derived from an EMBL/GenBank/DDBJ whole genome shotgun (WGS) entry which is preliminary data.</text>
</comment>
<dbReference type="InterPro" id="IPR001878">
    <property type="entry name" value="Znf_CCHC"/>
</dbReference>
<reference evidence="4" key="1">
    <citation type="submission" date="2024-03" db="EMBL/GenBank/DDBJ databases">
        <title>WGS assembly of Saponaria officinalis var. Norfolk2.</title>
        <authorList>
            <person name="Jenkins J."/>
            <person name="Shu S."/>
            <person name="Grimwood J."/>
            <person name="Barry K."/>
            <person name="Goodstein D."/>
            <person name="Schmutz J."/>
            <person name="Leebens-Mack J."/>
            <person name="Osbourn A."/>
        </authorList>
    </citation>
    <scope>NUCLEOTIDE SEQUENCE [LARGE SCALE GENOMIC DNA]</scope>
    <source>
        <strain evidence="4">JIC</strain>
    </source>
</reference>
<evidence type="ECO:0000259" key="3">
    <source>
        <dbReference type="PROSITE" id="PS50158"/>
    </source>
</evidence>
<feature type="domain" description="CCHC-type" evidence="3">
    <location>
        <begin position="61"/>
        <end position="77"/>
    </location>
</feature>
<accession>A0AAW1LYQ5</accession>
<evidence type="ECO:0000313" key="4">
    <source>
        <dbReference type="EMBL" id="KAK9740844.1"/>
    </source>
</evidence>
<keyword evidence="5" id="KW-1185">Reference proteome</keyword>
<feature type="region of interest" description="Disordered" evidence="2">
    <location>
        <begin position="28"/>
        <end position="53"/>
    </location>
</feature>
<name>A0AAW1LYQ5_SAPOF</name>
<dbReference type="SMART" id="SM00343">
    <property type="entry name" value="ZnF_C2HC"/>
    <property type="match status" value="1"/>
</dbReference>
<evidence type="ECO:0000256" key="1">
    <source>
        <dbReference type="PROSITE-ProRule" id="PRU00047"/>
    </source>
</evidence>
<evidence type="ECO:0000256" key="2">
    <source>
        <dbReference type="SAM" id="MobiDB-lite"/>
    </source>
</evidence>
<dbReference type="InterPro" id="IPR036875">
    <property type="entry name" value="Znf_CCHC_sf"/>
</dbReference>
<dbReference type="Proteomes" id="UP001443914">
    <property type="component" value="Unassembled WGS sequence"/>
</dbReference>
<protein>
    <recommendedName>
        <fullName evidence="3">CCHC-type domain-containing protein</fullName>
    </recommendedName>
</protein>
<evidence type="ECO:0000313" key="5">
    <source>
        <dbReference type="Proteomes" id="UP001443914"/>
    </source>
</evidence>